<dbReference type="EMBL" id="JBHUKQ010000006">
    <property type="protein sequence ID" value="MFD2480065.1"/>
    <property type="molecule type" value="Genomic_DNA"/>
</dbReference>
<keyword evidence="2" id="KW-1185">Reference proteome</keyword>
<dbReference type="SUPFAM" id="SSF53098">
    <property type="entry name" value="Ribonuclease H-like"/>
    <property type="match status" value="1"/>
</dbReference>
<organism evidence="1 2">
    <name type="scientific">Amycolatopsis albidoflavus</name>
    <dbReference type="NCBI Taxonomy" id="102226"/>
    <lineage>
        <taxon>Bacteria</taxon>
        <taxon>Bacillati</taxon>
        <taxon>Actinomycetota</taxon>
        <taxon>Actinomycetes</taxon>
        <taxon>Pseudonocardiales</taxon>
        <taxon>Pseudonocardiaceae</taxon>
        <taxon>Amycolatopsis</taxon>
    </lineage>
</organism>
<name>A0ABW5HSW5_9PSEU</name>
<proteinExistence type="predicted"/>
<accession>A0ABW5HSW5</accession>
<gene>
    <name evidence="1" type="ORF">ACFSUT_07265</name>
</gene>
<evidence type="ECO:0000313" key="1">
    <source>
        <dbReference type="EMBL" id="MFD2480065.1"/>
    </source>
</evidence>
<dbReference type="Gene3D" id="3.30.420.10">
    <property type="entry name" value="Ribonuclease H-like superfamily/Ribonuclease H"/>
    <property type="match status" value="1"/>
</dbReference>
<evidence type="ECO:0000313" key="2">
    <source>
        <dbReference type="Proteomes" id="UP001597542"/>
    </source>
</evidence>
<reference evidence="2" key="1">
    <citation type="journal article" date="2019" name="Int. J. Syst. Evol. Microbiol.">
        <title>The Global Catalogue of Microorganisms (GCM) 10K type strain sequencing project: providing services to taxonomists for standard genome sequencing and annotation.</title>
        <authorList>
            <consortium name="The Broad Institute Genomics Platform"/>
            <consortium name="The Broad Institute Genome Sequencing Center for Infectious Disease"/>
            <person name="Wu L."/>
            <person name="Ma J."/>
        </authorList>
    </citation>
    <scope>NUCLEOTIDE SEQUENCE [LARGE SCALE GENOMIC DNA]</scope>
    <source>
        <strain evidence="2">CGMCC 4.7638</strain>
    </source>
</reference>
<dbReference type="InterPro" id="IPR012337">
    <property type="entry name" value="RNaseH-like_sf"/>
</dbReference>
<protein>
    <submittedName>
        <fullName evidence="1">Integrase</fullName>
    </submittedName>
</protein>
<comment type="caution">
    <text evidence="1">The sequence shown here is derived from an EMBL/GenBank/DDBJ whole genome shotgun (WGS) entry which is preliminary data.</text>
</comment>
<dbReference type="InterPro" id="IPR036397">
    <property type="entry name" value="RNaseH_sf"/>
</dbReference>
<sequence length="208" mass="23277">MKPPIRRILRARRIGPVPREANTSWRTFLRAQAAGLLACDFFHIDTIFLRRLYVLFVMEIRARRVHLLGVTARPTGGWVAQAARNLAAGLGERIGAFRFLVRDRDAKFTPAFGEVFRGGGVNIVRTPPQARRANCCAEWFVRTARTGCIDQLLIYRARHAQTVLTSTSATATDTARISHGRNGRPTTKTGPYCRTWMPRSAVVACWAA</sequence>
<dbReference type="Proteomes" id="UP001597542">
    <property type="component" value="Unassembled WGS sequence"/>
</dbReference>